<sequence length="177" mass="19809">MFPMEENSGPRRRIMFLGDRSFEFENVSVESLGHRGVSIVERGLRLRRAVVVYGHDVHWFVTRLRMASQDPGNLQFLDRLSGGNRTLAVWVCGEKSSGSSIQLVVTIGKRREQIFIPMSDFGDGWDRLALVVEGFWVENGGPMYGKATSKLDPLQLATRGGIGGATTVRCTTEIDWF</sequence>
<comment type="caution">
    <text evidence="1">The sequence shown here is derived from an EMBL/GenBank/DDBJ whole genome shotgun (WGS) entry which is preliminary data.</text>
</comment>
<dbReference type="Proteomes" id="UP001060215">
    <property type="component" value="Chromosome 5"/>
</dbReference>
<organism evidence="1 2">
    <name type="scientific">Camellia lanceoleosa</name>
    <dbReference type="NCBI Taxonomy" id="1840588"/>
    <lineage>
        <taxon>Eukaryota</taxon>
        <taxon>Viridiplantae</taxon>
        <taxon>Streptophyta</taxon>
        <taxon>Embryophyta</taxon>
        <taxon>Tracheophyta</taxon>
        <taxon>Spermatophyta</taxon>
        <taxon>Magnoliopsida</taxon>
        <taxon>eudicotyledons</taxon>
        <taxon>Gunneridae</taxon>
        <taxon>Pentapetalae</taxon>
        <taxon>asterids</taxon>
        <taxon>Ericales</taxon>
        <taxon>Theaceae</taxon>
        <taxon>Camellia</taxon>
    </lineage>
</organism>
<accession>A0ACC0HFH0</accession>
<gene>
    <name evidence="1" type="ORF">LOK49_LG06G01422</name>
</gene>
<evidence type="ECO:0000313" key="2">
    <source>
        <dbReference type="Proteomes" id="UP001060215"/>
    </source>
</evidence>
<evidence type="ECO:0000313" key="1">
    <source>
        <dbReference type="EMBL" id="KAI8011663.1"/>
    </source>
</evidence>
<keyword evidence="2" id="KW-1185">Reference proteome</keyword>
<reference evidence="1 2" key="1">
    <citation type="journal article" date="2022" name="Plant J.">
        <title>Chromosome-level genome of Camellia lanceoleosa provides a valuable resource for understanding genome evolution and self-incompatibility.</title>
        <authorList>
            <person name="Gong W."/>
            <person name="Xiao S."/>
            <person name="Wang L."/>
            <person name="Liao Z."/>
            <person name="Chang Y."/>
            <person name="Mo W."/>
            <person name="Hu G."/>
            <person name="Li W."/>
            <person name="Zhao G."/>
            <person name="Zhu H."/>
            <person name="Hu X."/>
            <person name="Ji K."/>
            <person name="Xiang X."/>
            <person name="Song Q."/>
            <person name="Yuan D."/>
            <person name="Jin S."/>
            <person name="Zhang L."/>
        </authorList>
    </citation>
    <scope>NUCLEOTIDE SEQUENCE [LARGE SCALE GENOMIC DNA]</scope>
    <source>
        <strain evidence="1">SQ_2022a</strain>
    </source>
</reference>
<proteinExistence type="predicted"/>
<dbReference type="EMBL" id="CM045762">
    <property type="protein sequence ID" value="KAI8011663.1"/>
    <property type="molecule type" value="Genomic_DNA"/>
</dbReference>
<protein>
    <submittedName>
        <fullName evidence="1">Uncharacterized protein</fullName>
    </submittedName>
</protein>
<name>A0ACC0HFH0_9ERIC</name>